<evidence type="ECO:0000313" key="4">
    <source>
        <dbReference type="Proteomes" id="UP000515917"/>
    </source>
</evidence>
<gene>
    <name evidence="3" type="ORF">C1H71_13140</name>
</gene>
<keyword evidence="1" id="KW-0732">Signal</keyword>
<feature type="domain" description="Lipoprotein LPP20-like" evidence="2">
    <location>
        <begin position="47"/>
        <end position="121"/>
    </location>
</feature>
<organism evidence="3 4">
    <name type="scientific">Iodobacter fluviatilis</name>
    <dbReference type="NCBI Taxonomy" id="537"/>
    <lineage>
        <taxon>Bacteria</taxon>
        <taxon>Pseudomonadati</taxon>
        <taxon>Pseudomonadota</taxon>
        <taxon>Betaproteobacteria</taxon>
        <taxon>Neisseriales</taxon>
        <taxon>Chitinibacteraceae</taxon>
        <taxon>Iodobacter</taxon>
    </lineage>
</organism>
<evidence type="ECO:0000313" key="3">
    <source>
        <dbReference type="EMBL" id="QBC44380.1"/>
    </source>
</evidence>
<dbReference type="AlphaFoldDB" id="A0A7G3GA40"/>
<dbReference type="Proteomes" id="UP000515917">
    <property type="component" value="Chromosome"/>
</dbReference>
<dbReference type="EMBL" id="CP025781">
    <property type="protein sequence ID" value="QBC44380.1"/>
    <property type="molecule type" value="Genomic_DNA"/>
</dbReference>
<dbReference type="InterPro" id="IPR024952">
    <property type="entry name" value="LPP20-like_dom"/>
</dbReference>
<dbReference type="Pfam" id="PF02169">
    <property type="entry name" value="LPP20"/>
    <property type="match status" value="1"/>
</dbReference>
<evidence type="ECO:0000259" key="2">
    <source>
        <dbReference type="Pfam" id="PF02169"/>
    </source>
</evidence>
<proteinExistence type="predicted"/>
<protein>
    <recommendedName>
        <fullName evidence="2">Lipoprotein LPP20-like domain-containing protein</fullName>
    </recommendedName>
</protein>
<reference evidence="3 4" key="1">
    <citation type="submission" date="2018-01" db="EMBL/GenBank/DDBJ databases">
        <title>Genome sequence of Iodobacter sp. strain PCH194 isolated from Indian Trans-Himalaya.</title>
        <authorList>
            <person name="Kumar V."/>
            <person name="Thakur V."/>
            <person name="Kumar S."/>
            <person name="Singh D."/>
        </authorList>
    </citation>
    <scope>NUCLEOTIDE SEQUENCE [LARGE SCALE GENOMIC DNA]</scope>
    <source>
        <strain evidence="3 4">PCH194</strain>
    </source>
</reference>
<evidence type="ECO:0000256" key="1">
    <source>
        <dbReference type="SAM" id="SignalP"/>
    </source>
</evidence>
<feature type="chain" id="PRO_5028937594" description="Lipoprotein LPP20-like domain-containing protein" evidence="1">
    <location>
        <begin position="23"/>
        <end position="140"/>
    </location>
</feature>
<feature type="signal peptide" evidence="1">
    <location>
        <begin position="1"/>
        <end position="22"/>
    </location>
</feature>
<sequence length="140" mass="15051">MRIKHILLSLATLLACAATAYADEGSNQVVSAAGYGAPPQIEGLSGAQRRLMSMRASKLDAYRALAETVQGFRLAGNSTVAALSVQNDSFRTYVDAYLRGARVVSMNALPEGAYETILELDMSKLSSESSSNHPYMMRGR</sequence>
<dbReference type="PROSITE" id="PS51257">
    <property type="entry name" value="PROKAR_LIPOPROTEIN"/>
    <property type="match status" value="1"/>
</dbReference>
<name>A0A7G3GA40_9NEIS</name>
<dbReference type="RefSeq" id="WP_130106919.1">
    <property type="nucleotide sequence ID" value="NZ_CP025781.1"/>
</dbReference>
<keyword evidence="4" id="KW-1185">Reference proteome</keyword>
<dbReference type="KEGG" id="ifl:C1H71_13140"/>
<accession>A0A7G3GA40</accession>